<accession>A0AA86SS00</accession>
<evidence type="ECO:0000256" key="3">
    <source>
        <dbReference type="SAM" id="SignalP"/>
    </source>
</evidence>
<feature type="chain" id="PRO_5041742419" description="Hydrophobic seed protein domain-containing protein" evidence="3">
    <location>
        <begin position="27"/>
        <end position="114"/>
    </location>
</feature>
<evidence type="ECO:0000313" key="6">
    <source>
        <dbReference type="Proteomes" id="UP001189624"/>
    </source>
</evidence>
<dbReference type="EMBL" id="OY731403">
    <property type="protein sequence ID" value="CAJ1962716.1"/>
    <property type="molecule type" value="Genomic_DNA"/>
</dbReference>
<organism evidence="5 6">
    <name type="scientific">Sphenostylis stenocarpa</name>
    <dbReference type="NCBI Taxonomy" id="92480"/>
    <lineage>
        <taxon>Eukaryota</taxon>
        <taxon>Viridiplantae</taxon>
        <taxon>Streptophyta</taxon>
        <taxon>Embryophyta</taxon>
        <taxon>Tracheophyta</taxon>
        <taxon>Spermatophyta</taxon>
        <taxon>Magnoliopsida</taxon>
        <taxon>eudicotyledons</taxon>
        <taxon>Gunneridae</taxon>
        <taxon>Pentapetalae</taxon>
        <taxon>rosids</taxon>
        <taxon>fabids</taxon>
        <taxon>Fabales</taxon>
        <taxon>Fabaceae</taxon>
        <taxon>Papilionoideae</taxon>
        <taxon>50 kb inversion clade</taxon>
        <taxon>NPAAA clade</taxon>
        <taxon>indigoferoid/millettioid clade</taxon>
        <taxon>Phaseoleae</taxon>
        <taxon>Sphenostylis</taxon>
    </lineage>
</organism>
<gene>
    <name evidence="5" type="ORF">AYBTSS11_LOCUS19394</name>
</gene>
<feature type="signal peptide" evidence="3">
    <location>
        <begin position="1"/>
        <end position="26"/>
    </location>
</feature>
<evidence type="ECO:0000256" key="1">
    <source>
        <dbReference type="ARBA" id="ARBA00008965"/>
    </source>
</evidence>
<dbReference type="InterPro" id="IPR036312">
    <property type="entry name" value="Bifun_inhib/LTP/seed_sf"/>
</dbReference>
<dbReference type="SUPFAM" id="SSF47699">
    <property type="entry name" value="Bifunctional inhibitor/lipid-transfer protein/seed storage 2S albumin"/>
    <property type="match status" value="1"/>
</dbReference>
<dbReference type="AlphaFoldDB" id="A0AA86SS00"/>
<evidence type="ECO:0000259" key="4">
    <source>
        <dbReference type="Pfam" id="PF14547"/>
    </source>
</evidence>
<protein>
    <recommendedName>
        <fullName evidence="4">Hydrophobic seed protein domain-containing protein</fullName>
    </recommendedName>
</protein>
<feature type="region of interest" description="Disordered" evidence="2">
    <location>
        <begin position="94"/>
        <end position="114"/>
    </location>
</feature>
<reference evidence="5" key="1">
    <citation type="submission" date="2023-10" db="EMBL/GenBank/DDBJ databases">
        <authorList>
            <person name="Domelevo Entfellner J.-B."/>
        </authorList>
    </citation>
    <scope>NUCLEOTIDE SEQUENCE</scope>
</reference>
<name>A0AA86SS00_9FABA</name>
<dbReference type="Pfam" id="PF14547">
    <property type="entry name" value="Hydrophob_seed"/>
    <property type="match status" value="1"/>
</dbReference>
<keyword evidence="3" id="KW-0732">Signal</keyword>
<sequence>MSSKNSVASIGLLLSLNLLLFCMVNCGILPPTPTPEAPTKCPLLEVCASILVPPYKPDSACCPLLRGLVDLDAAACLCNVLKVHVALTTTTVQHAPGGSKKKMKPPPLSTMDHH</sequence>
<evidence type="ECO:0000256" key="2">
    <source>
        <dbReference type="SAM" id="MobiDB-lite"/>
    </source>
</evidence>
<dbReference type="Gene3D" id="1.10.110.10">
    <property type="entry name" value="Plant lipid-transfer and hydrophobic proteins"/>
    <property type="match status" value="1"/>
</dbReference>
<feature type="domain" description="Hydrophobic seed protein" evidence="4">
    <location>
        <begin position="56"/>
        <end position="86"/>
    </location>
</feature>
<dbReference type="InterPro" id="IPR027923">
    <property type="entry name" value="Hydrophob_seed_dom"/>
</dbReference>
<comment type="similarity">
    <text evidence="1">Belongs to the plant LTP family. PEARLI1 subfamily.</text>
</comment>
<keyword evidence="6" id="KW-1185">Reference proteome</keyword>
<evidence type="ECO:0000313" key="5">
    <source>
        <dbReference type="EMBL" id="CAJ1962716.1"/>
    </source>
</evidence>
<dbReference type="Gramene" id="rna-AYBTSS11_LOCUS19394">
    <property type="protein sequence ID" value="CAJ1962716.1"/>
    <property type="gene ID" value="gene-AYBTSS11_LOCUS19394"/>
</dbReference>
<proteinExistence type="inferred from homology"/>
<dbReference type="Proteomes" id="UP001189624">
    <property type="component" value="Chromosome 6"/>
</dbReference>